<dbReference type="InterPro" id="IPR045800">
    <property type="entry name" value="HMBD"/>
</dbReference>
<comment type="caution">
    <text evidence="3">The sequence shown here is derived from an EMBL/GenBank/DDBJ whole genome shotgun (WGS) entry which is preliminary data.</text>
</comment>
<feature type="domain" description="Heavy metal binding" evidence="2">
    <location>
        <begin position="36"/>
        <end position="63"/>
    </location>
</feature>
<sequence>MKKAIIIGIMAVLAACSQPAQKQEKTNTPTTNNQTVYTCPMHPDVAELKPGTCPKCGMDLVEKQD</sequence>
<organism evidence="3 4">
    <name type="scientific">Mucilaginibacter terrae</name>
    <dbReference type="NCBI Taxonomy" id="1955052"/>
    <lineage>
        <taxon>Bacteria</taxon>
        <taxon>Pseudomonadati</taxon>
        <taxon>Bacteroidota</taxon>
        <taxon>Sphingobacteriia</taxon>
        <taxon>Sphingobacteriales</taxon>
        <taxon>Sphingobacteriaceae</taxon>
        <taxon>Mucilaginibacter</taxon>
    </lineage>
</organism>
<evidence type="ECO:0000313" key="3">
    <source>
        <dbReference type="EMBL" id="MDT3405678.1"/>
    </source>
</evidence>
<proteinExistence type="predicted"/>
<dbReference type="EMBL" id="JAVLVU010000001">
    <property type="protein sequence ID" value="MDT3405678.1"/>
    <property type="molecule type" value="Genomic_DNA"/>
</dbReference>
<evidence type="ECO:0000259" key="2">
    <source>
        <dbReference type="Pfam" id="PF19335"/>
    </source>
</evidence>
<reference evidence="4" key="1">
    <citation type="submission" date="2023-07" db="EMBL/GenBank/DDBJ databases">
        <title>Functional and genomic diversity of the sorghum phyllosphere microbiome.</title>
        <authorList>
            <person name="Shade A."/>
        </authorList>
    </citation>
    <scope>NUCLEOTIDE SEQUENCE [LARGE SCALE GENOMIC DNA]</scope>
    <source>
        <strain evidence="4">SORGH_AS_0422</strain>
    </source>
</reference>
<keyword evidence="1" id="KW-0732">Signal</keyword>
<protein>
    <submittedName>
        <fullName evidence="3">PBP1b-binding outer membrane lipoprotein LpoB</fullName>
    </submittedName>
</protein>
<evidence type="ECO:0000256" key="1">
    <source>
        <dbReference type="SAM" id="SignalP"/>
    </source>
</evidence>
<keyword evidence="4" id="KW-1185">Reference proteome</keyword>
<feature type="chain" id="PRO_5045294739" evidence="1">
    <location>
        <begin position="23"/>
        <end position="65"/>
    </location>
</feature>
<name>A0ABU3H0Y7_9SPHI</name>
<gene>
    <name evidence="3" type="ORF">QE417_004750</name>
</gene>
<dbReference type="PROSITE" id="PS51257">
    <property type="entry name" value="PROKAR_LIPOPROTEIN"/>
    <property type="match status" value="1"/>
</dbReference>
<feature type="signal peptide" evidence="1">
    <location>
        <begin position="1"/>
        <end position="22"/>
    </location>
</feature>
<keyword evidence="3" id="KW-0449">Lipoprotein</keyword>
<dbReference type="Pfam" id="PF19335">
    <property type="entry name" value="HMBD"/>
    <property type="match status" value="1"/>
</dbReference>
<evidence type="ECO:0000313" key="4">
    <source>
        <dbReference type="Proteomes" id="UP001258315"/>
    </source>
</evidence>
<accession>A0ABU3H0Y7</accession>
<dbReference type="Proteomes" id="UP001258315">
    <property type="component" value="Unassembled WGS sequence"/>
</dbReference>
<dbReference type="RefSeq" id="WP_311954545.1">
    <property type="nucleotide sequence ID" value="NZ_JAVLVU010000001.1"/>
</dbReference>